<dbReference type="InterPro" id="IPR010896">
    <property type="entry name" value="NUMOD1"/>
</dbReference>
<dbReference type="Pfam" id="PF10544">
    <property type="entry name" value="T5orf172"/>
    <property type="match status" value="1"/>
</dbReference>
<evidence type="ECO:0000256" key="1">
    <source>
        <dbReference type="SAM" id="Coils"/>
    </source>
</evidence>
<protein>
    <recommendedName>
        <fullName evidence="5">MSV199 domain-containing protein</fullName>
    </recommendedName>
</protein>
<proteinExistence type="predicted"/>
<feature type="domain" description="Nuclease-associated modular DNA-binding 1" evidence="2">
    <location>
        <begin position="342"/>
        <end position="369"/>
    </location>
</feature>
<feature type="coiled-coil region" evidence="1">
    <location>
        <begin position="139"/>
        <end position="166"/>
    </location>
</feature>
<feature type="domain" description="Bacteriophage T5 Orf172 DNA-binding" evidence="3">
    <location>
        <begin position="182"/>
        <end position="269"/>
    </location>
</feature>
<name>A0A6C0BGR4_9ZZZZ</name>
<sequence>MTTNVSIISFSLDESLTNMISQTLDCENKEMFITNFQLYLMYGNDLTKFVVDLDIIWEWLGFTRIDNVKRLLSRNFSENEDYKVLLLREDKPLGGRPKEKIMMNVETFKALCMMSNTPKGKQTRRYYSKMESIFFKYIEDKHQTTLQALETEKKKIECDLKRQKEVDIQAKLIEKHKNTPLVYILKVQEADDHNFIIKIGETDDINQRVISHRQEYNECVLIDVFPCARPHAFEQFILKHKQISEHRVTATETIRISPKFSYDALIKIIKKNINNFNGLSPTERLEIEKIKYRTKLLETIQGSTDDFVKKQLIDLLSKETFVHETTESESDDEEICKFRQRCVYQYDPSDLTKPINVFNSLRQAARSLKNAQFHDYHIRNASNKNTIFANFRWYYTDGEDVSLPSTLPLTQEDNEPSRNTGLIAQVDKDKTHIINVFASQRDAEKETNVHNCQISMGVTTGTLKNGYYWMMYDTCTDDLKQSFKGSLPEPKRMMTCSKNVQRIDPITNKVLETYHCIQDICNQYKCCHKSINKASKSGDVFKGYKWNIVAV</sequence>
<dbReference type="EMBL" id="MN739140">
    <property type="protein sequence ID" value="QHS90553.1"/>
    <property type="molecule type" value="Genomic_DNA"/>
</dbReference>
<dbReference type="AlphaFoldDB" id="A0A6C0BGR4"/>
<keyword evidence="1" id="KW-0175">Coiled coil</keyword>
<dbReference type="SMART" id="SM00497">
    <property type="entry name" value="IENR1"/>
    <property type="match status" value="3"/>
</dbReference>
<dbReference type="InterPro" id="IPR003647">
    <property type="entry name" value="Intron_nuc_1_rpt"/>
</dbReference>
<evidence type="ECO:0000259" key="2">
    <source>
        <dbReference type="Pfam" id="PF07453"/>
    </source>
</evidence>
<organism evidence="4">
    <name type="scientific">viral metagenome</name>
    <dbReference type="NCBI Taxonomy" id="1070528"/>
    <lineage>
        <taxon>unclassified sequences</taxon>
        <taxon>metagenomes</taxon>
        <taxon>organismal metagenomes</taxon>
    </lineage>
</organism>
<dbReference type="InterPro" id="IPR018306">
    <property type="entry name" value="Phage_T5_Orf172_DNA-bd"/>
</dbReference>
<evidence type="ECO:0000313" key="4">
    <source>
        <dbReference type="EMBL" id="QHS90553.1"/>
    </source>
</evidence>
<evidence type="ECO:0008006" key="5">
    <source>
        <dbReference type="Google" id="ProtNLM"/>
    </source>
</evidence>
<reference evidence="4" key="1">
    <citation type="journal article" date="2020" name="Nature">
        <title>Giant virus diversity and host interactions through global metagenomics.</title>
        <authorList>
            <person name="Schulz F."/>
            <person name="Roux S."/>
            <person name="Paez-Espino D."/>
            <person name="Jungbluth S."/>
            <person name="Walsh D.A."/>
            <person name="Denef V.J."/>
            <person name="McMahon K.D."/>
            <person name="Konstantinidis K.T."/>
            <person name="Eloe-Fadrosh E.A."/>
            <person name="Kyrpides N.C."/>
            <person name="Woyke T."/>
        </authorList>
    </citation>
    <scope>NUCLEOTIDE SEQUENCE</scope>
    <source>
        <strain evidence="4">GVMAG-M-3300010354-11</strain>
    </source>
</reference>
<dbReference type="Pfam" id="PF07453">
    <property type="entry name" value="NUMOD1"/>
    <property type="match status" value="1"/>
</dbReference>
<accession>A0A6C0BGR4</accession>
<evidence type="ECO:0000259" key="3">
    <source>
        <dbReference type="Pfam" id="PF10544"/>
    </source>
</evidence>